<name>A0AAV4XFV9_CAEEX</name>
<organism evidence="1 2">
    <name type="scientific">Caerostris extrusa</name>
    <name type="common">Bark spider</name>
    <name type="synonym">Caerostris bankana</name>
    <dbReference type="NCBI Taxonomy" id="172846"/>
    <lineage>
        <taxon>Eukaryota</taxon>
        <taxon>Metazoa</taxon>
        <taxon>Ecdysozoa</taxon>
        <taxon>Arthropoda</taxon>
        <taxon>Chelicerata</taxon>
        <taxon>Arachnida</taxon>
        <taxon>Araneae</taxon>
        <taxon>Araneomorphae</taxon>
        <taxon>Entelegynae</taxon>
        <taxon>Araneoidea</taxon>
        <taxon>Araneidae</taxon>
        <taxon>Caerostris</taxon>
    </lineage>
</organism>
<proteinExistence type="predicted"/>
<evidence type="ECO:0000313" key="2">
    <source>
        <dbReference type="Proteomes" id="UP001054945"/>
    </source>
</evidence>
<accession>A0AAV4XFV9</accession>
<sequence length="91" mass="10546">MIAFIAISVISLPLRARDPTYRRRPPIKVRVIPAAEDTKQRERMRAPDSVSLSAFFLTSRQMGIKHSRERLSGYKWKLWTGRSSVFIGSWL</sequence>
<reference evidence="1 2" key="1">
    <citation type="submission" date="2021-06" db="EMBL/GenBank/DDBJ databases">
        <title>Caerostris extrusa draft genome.</title>
        <authorList>
            <person name="Kono N."/>
            <person name="Arakawa K."/>
        </authorList>
    </citation>
    <scope>NUCLEOTIDE SEQUENCE [LARGE SCALE GENOMIC DNA]</scope>
</reference>
<protein>
    <recommendedName>
        <fullName evidence="3">Secreted protein</fullName>
    </recommendedName>
</protein>
<evidence type="ECO:0008006" key="3">
    <source>
        <dbReference type="Google" id="ProtNLM"/>
    </source>
</evidence>
<keyword evidence="2" id="KW-1185">Reference proteome</keyword>
<gene>
    <name evidence="1" type="ORF">CEXT_781661</name>
</gene>
<dbReference type="Proteomes" id="UP001054945">
    <property type="component" value="Unassembled WGS sequence"/>
</dbReference>
<dbReference type="EMBL" id="BPLR01017727">
    <property type="protein sequence ID" value="GIY93972.1"/>
    <property type="molecule type" value="Genomic_DNA"/>
</dbReference>
<evidence type="ECO:0000313" key="1">
    <source>
        <dbReference type="EMBL" id="GIY93972.1"/>
    </source>
</evidence>
<comment type="caution">
    <text evidence="1">The sequence shown here is derived from an EMBL/GenBank/DDBJ whole genome shotgun (WGS) entry which is preliminary data.</text>
</comment>
<dbReference type="AlphaFoldDB" id="A0AAV4XFV9"/>